<proteinExistence type="inferred from homology"/>
<evidence type="ECO:0000256" key="1">
    <source>
        <dbReference type="ARBA" id="ARBA00061313"/>
    </source>
</evidence>
<dbReference type="GO" id="GO:0005829">
    <property type="term" value="C:cytosol"/>
    <property type="evidence" value="ECO:0007669"/>
    <property type="project" value="TreeGrafter"/>
</dbReference>
<comment type="caution">
    <text evidence="4">The sequence shown here is derived from an EMBL/GenBank/DDBJ whole genome shotgun (WGS) entry which is preliminary data.</text>
</comment>
<evidence type="ECO:0000313" key="4">
    <source>
        <dbReference type="EMBL" id="MVX56517.1"/>
    </source>
</evidence>
<comment type="similarity">
    <text evidence="2">In the C-terminal section; belongs to the UPF0434 family.</text>
</comment>
<evidence type="ECO:0000256" key="2">
    <source>
        <dbReference type="ARBA" id="ARBA00061381"/>
    </source>
</evidence>
<dbReference type="HAMAP" id="MF_01187">
    <property type="entry name" value="UPF0434"/>
    <property type="match status" value="1"/>
</dbReference>
<dbReference type="PANTHER" id="PTHR33505:SF4">
    <property type="entry name" value="PROTEIN PREY, MITOCHONDRIAL"/>
    <property type="match status" value="1"/>
</dbReference>
<evidence type="ECO:0000313" key="5">
    <source>
        <dbReference type="Proteomes" id="UP000472580"/>
    </source>
</evidence>
<reference evidence="4 5" key="1">
    <citation type="submission" date="2019-12" db="EMBL/GenBank/DDBJ databases">
        <title>Microbes associate with the intestines of laboratory mice.</title>
        <authorList>
            <person name="Navarre W."/>
            <person name="Wong E."/>
        </authorList>
    </citation>
    <scope>NUCLEOTIDE SEQUENCE [LARGE SCALE GENOMIC DNA]</scope>
    <source>
        <strain evidence="4 5">NM82_D38</strain>
    </source>
</reference>
<dbReference type="Proteomes" id="UP000472580">
    <property type="component" value="Unassembled WGS sequence"/>
</dbReference>
<dbReference type="PANTHER" id="PTHR33505">
    <property type="entry name" value="ZGC:162634"/>
    <property type="match status" value="1"/>
</dbReference>
<evidence type="ECO:0000256" key="3">
    <source>
        <dbReference type="HAMAP-Rule" id="MF_01187"/>
    </source>
</evidence>
<name>A0A6L6YG56_9BURK</name>
<comment type="similarity">
    <text evidence="1">In the N-terminal section; belongs to the LpxK family.</text>
</comment>
<keyword evidence="5" id="KW-1185">Reference proteome</keyword>
<dbReference type="AlphaFoldDB" id="A0A6L6YG56"/>
<dbReference type="SUPFAM" id="SSF158997">
    <property type="entry name" value="Trm112p-like"/>
    <property type="match status" value="1"/>
</dbReference>
<gene>
    <name evidence="4" type="ORF">E5987_04750</name>
</gene>
<dbReference type="OrthoDB" id="9812205at2"/>
<accession>A0A6L6YG56</accession>
<dbReference type="FunFam" id="2.20.25.10:FF:000002">
    <property type="entry name" value="UPF0434 protein YcaR"/>
    <property type="match status" value="1"/>
</dbReference>
<dbReference type="EMBL" id="WSRP01000011">
    <property type="protein sequence ID" value="MVX56517.1"/>
    <property type="molecule type" value="Genomic_DNA"/>
</dbReference>
<dbReference type="InterPro" id="IPR005651">
    <property type="entry name" value="Trm112-like"/>
</dbReference>
<protein>
    <recommendedName>
        <fullName evidence="3">UPF0434 protein E5987_04750</fullName>
    </recommendedName>
</protein>
<organism evidence="4 5">
    <name type="scientific">Parasutterella muris</name>
    <dbReference type="NCBI Taxonomy" id="2565572"/>
    <lineage>
        <taxon>Bacteria</taxon>
        <taxon>Pseudomonadati</taxon>
        <taxon>Pseudomonadota</taxon>
        <taxon>Betaproteobacteria</taxon>
        <taxon>Burkholderiales</taxon>
        <taxon>Sutterellaceae</taxon>
        <taxon>Parasutterella</taxon>
    </lineage>
</organism>
<sequence>MQMDPKITEILVCPICKGPLRWNKDKKEFYCKSDLKAFPVVDDIPAMVPSEARDMTEEEVEKLEKK</sequence>
<comment type="similarity">
    <text evidence="3">Belongs to the UPF0434 family.</text>
</comment>
<dbReference type="Gene3D" id="2.20.25.10">
    <property type="match status" value="1"/>
</dbReference>
<dbReference type="Pfam" id="PF03966">
    <property type="entry name" value="Trm112p"/>
    <property type="match status" value="1"/>
</dbReference>